<dbReference type="EMBL" id="QGNA01000002">
    <property type="protein sequence ID" value="PWS37519.1"/>
    <property type="molecule type" value="Genomic_DNA"/>
</dbReference>
<evidence type="ECO:0000256" key="1">
    <source>
        <dbReference type="ARBA" id="ARBA00023239"/>
    </source>
</evidence>
<comment type="caution">
    <text evidence="4">The sequence shown here is derived from an EMBL/GenBank/DDBJ whole genome shotgun (WGS) entry which is preliminary data.</text>
</comment>
<evidence type="ECO:0000313" key="4">
    <source>
        <dbReference type="EMBL" id="PWS37519.1"/>
    </source>
</evidence>
<organism evidence="4 5">
    <name type="scientific">Falsiroseomonas bella</name>
    <dbReference type="NCBI Taxonomy" id="2184016"/>
    <lineage>
        <taxon>Bacteria</taxon>
        <taxon>Pseudomonadati</taxon>
        <taxon>Pseudomonadota</taxon>
        <taxon>Alphaproteobacteria</taxon>
        <taxon>Acetobacterales</taxon>
        <taxon>Roseomonadaceae</taxon>
        <taxon>Falsiroseomonas</taxon>
    </lineage>
</organism>
<dbReference type="OrthoDB" id="141582at2"/>
<dbReference type="RefSeq" id="WP_109870627.1">
    <property type="nucleotide sequence ID" value="NZ_QGNA01000002.1"/>
</dbReference>
<keyword evidence="1" id="KW-0456">Lyase</keyword>
<keyword evidence="5" id="KW-1185">Reference proteome</keyword>
<keyword evidence="4" id="KW-0808">Transferase</keyword>
<protein>
    <submittedName>
        <fullName evidence="4">Gamma-glutamylcyclotransferase</fullName>
    </submittedName>
</protein>
<dbReference type="Proteomes" id="UP000245765">
    <property type="component" value="Unassembled WGS sequence"/>
</dbReference>
<accession>A0A317FHV8</accession>
<dbReference type="GO" id="GO:0016740">
    <property type="term" value="F:transferase activity"/>
    <property type="evidence" value="ECO:0007669"/>
    <property type="project" value="UniProtKB-KW"/>
</dbReference>
<sequence length="145" mass="15921">MDAPTLYAAYGSNLDHARMRHASRCPGAEPLGAALLPGWRLVVNRYASILRDEDAFVPLGLWRVTPRHLRALDVAEGTALGIYRRIRIRLPQPVGGAAEAWTYVEQVHRAGPPAAWYVAHLRQGYRDFGLEPSALDSALSAAAPR</sequence>
<dbReference type="Gene3D" id="3.10.490.10">
    <property type="entry name" value="Gamma-glutamyl cyclotransferase-like"/>
    <property type="match status" value="1"/>
</dbReference>
<feature type="binding site" evidence="3">
    <location>
        <begin position="7"/>
        <end position="12"/>
    </location>
    <ligand>
        <name>substrate</name>
    </ligand>
</feature>
<dbReference type="InterPro" id="IPR036568">
    <property type="entry name" value="GGCT-like_sf"/>
</dbReference>
<reference evidence="5" key="1">
    <citation type="submission" date="2018-05" db="EMBL/GenBank/DDBJ databases">
        <authorList>
            <person name="Du Z."/>
            <person name="Wang X."/>
        </authorList>
    </citation>
    <scope>NUCLEOTIDE SEQUENCE [LARGE SCALE GENOMIC DNA]</scope>
    <source>
        <strain evidence="5">CQN31</strain>
    </source>
</reference>
<evidence type="ECO:0000313" key="5">
    <source>
        <dbReference type="Proteomes" id="UP000245765"/>
    </source>
</evidence>
<dbReference type="InterPro" id="IPR013024">
    <property type="entry name" value="GGCT-like"/>
</dbReference>
<dbReference type="AlphaFoldDB" id="A0A317FHV8"/>
<dbReference type="PANTHER" id="PTHR12935:SF0">
    <property type="entry name" value="GAMMA-GLUTAMYLCYCLOTRANSFERASE"/>
    <property type="match status" value="1"/>
</dbReference>
<dbReference type="Pfam" id="PF13772">
    <property type="entry name" value="AIG2_2"/>
    <property type="match status" value="1"/>
</dbReference>
<name>A0A317FHV8_9PROT</name>
<gene>
    <name evidence="4" type="ORF">DFH01_11870</name>
</gene>
<dbReference type="PANTHER" id="PTHR12935">
    <property type="entry name" value="GAMMA-GLUTAMYLCYCLOTRANSFERASE"/>
    <property type="match status" value="1"/>
</dbReference>
<dbReference type="CDD" id="cd06661">
    <property type="entry name" value="GGCT_like"/>
    <property type="match status" value="1"/>
</dbReference>
<dbReference type="InterPro" id="IPR017939">
    <property type="entry name" value="G-Glutamylcylcotransferase"/>
</dbReference>
<feature type="active site" description="Proton acceptor" evidence="2">
    <location>
        <position position="76"/>
    </location>
</feature>
<evidence type="ECO:0000256" key="3">
    <source>
        <dbReference type="PIRSR" id="PIRSR617939-2"/>
    </source>
</evidence>
<dbReference type="SUPFAM" id="SSF110857">
    <property type="entry name" value="Gamma-glutamyl cyclotransferase-like"/>
    <property type="match status" value="1"/>
</dbReference>
<evidence type="ECO:0000256" key="2">
    <source>
        <dbReference type="PIRSR" id="PIRSR617939-1"/>
    </source>
</evidence>
<dbReference type="GO" id="GO:0003839">
    <property type="term" value="F:gamma-glutamylcyclotransferase activity"/>
    <property type="evidence" value="ECO:0007669"/>
    <property type="project" value="InterPro"/>
</dbReference>
<proteinExistence type="predicted"/>